<dbReference type="GO" id="GO:0005524">
    <property type="term" value="F:ATP binding"/>
    <property type="evidence" value="ECO:0007669"/>
    <property type="project" value="UniProtKB-KW"/>
</dbReference>
<dbReference type="Pfam" id="PF00583">
    <property type="entry name" value="Acetyltransf_1"/>
    <property type="match status" value="1"/>
</dbReference>
<evidence type="ECO:0000256" key="5">
    <source>
        <dbReference type="ARBA" id="ARBA00060888"/>
    </source>
</evidence>
<dbReference type="RefSeq" id="WP_147162804.1">
    <property type="nucleotide sequence ID" value="NZ_BJZO01000015.1"/>
</dbReference>
<dbReference type="PANTHER" id="PTHR43334:SF1">
    <property type="entry name" value="3-HYDROXYPROPIONATE--COA LIGASE [ADP-FORMING]"/>
    <property type="match status" value="1"/>
</dbReference>
<dbReference type="Proteomes" id="UP000321567">
    <property type="component" value="Unassembled WGS sequence"/>
</dbReference>
<keyword evidence="4" id="KW-0067">ATP-binding</keyword>
<dbReference type="Pfam" id="PF13607">
    <property type="entry name" value="Succ_CoA_lig"/>
    <property type="match status" value="1"/>
</dbReference>
<comment type="similarity">
    <text evidence="5">In the N-terminal section; belongs to the acetate CoA ligase alpha subunit family.</text>
</comment>
<accession>A0A512H5K1</accession>
<dbReference type="OrthoDB" id="9807426at2"/>
<dbReference type="Gene3D" id="3.40.630.30">
    <property type="match status" value="1"/>
</dbReference>
<dbReference type="SUPFAM" id="SSF52210">
    <property type="entry name" value="Succinyl-CoA synthetase domains"/>
    <property type="match status" value="2"/>
</dbReference>
<dbReference type="PROSITE" id="PS51186">
    <property type="entry name" value="GNAT"/>
    <property type="match status" value="1"/>
</dbReference>
<dbReference type="SUPFAM" id="SSF56059">
    <property type="entry name" value="Glutathione synthetase ATP-binding domain-like"/>
    <property type="match status" value="1"/>
</dbReference>
<evidence type="ECO:0000256" key="2">
    <source>
        <dbReference type="ARBA" id="ARBA00022598"/>
    </source>
</evidence>
<gene>
    <name evidence="7" type="ORF">ROR02_08870</name>
</gene>
<sequence length="900" mass="97850">MSVRHLSSLFAPTSVAVIGASNQPDTVGHLVMRNLLSGGFAGPIMPVNPRYQAVAGVLAYPDVDSLPVTPDLALLCTPPETLAGLIQSLGTRGTRACIVMTDVRSRGRERGPRPLSEVLLAAAREHRMRMLGPGSLGLLVPGIGLNASFFAKPAAEGKVAFVSQSGGLCTAVLDWARGHGIGFSHFLSLGEKVDVDFGDAIDYLGTQGDVRAILLHIESLTDARKFMSAARSAARNKPVIVIKSGRGAEGARAAASHTGNLAGADAIHDIAFKRAGMLRVYSLEELFNAVETLAHTRRPTRGPRLAVLTNGGGLGVMAVDELIERGGTLARLDDATRAALAKALPAGIAPNNPLDLGGGATAETYGKTLDILLGAGEIDAVLAMYAPCALSPSADIARKVIEVAERHRTASVFTCWAGQAQVETARQLFTEAHVPTYATPDEAIQGFMHLVTYRRNQHMLMETPPSLPSEFTANVESARTIIDVAIERGHLIMSEPEAKAVFAAYGIPTVETHIARTPDEAGAIARHMNGPVALKILSRAITHKSDVGGVVLDLETPDDVRRAAEDMNARVAATFPEATLDGFTVQRMARRPGAHELIVGATLDPIFGPVVLFGQGGTAVEIIRDQAVALPPLNMALARDMLERTRVFRLLEGYRDKPPADVESICLTLIQIAQMMIDIPEIVELEINPLFADARGVLAVDARVRLEPGKTKGPHRLAIRPYPAQLEEMFTMRDGRQALLRPIRPEDEPRHYEFVSRLTPEDVRFRFFGLVKELPHDQMARLTQIDYAREMAFIGEMEEKGEMRTLGVVRAVTDPDNETTEFSVVVRSDFKGSGLGKALMRKIIRYCHERRTRYMVGQVLRDNRRMLRFCEDLGFERIGVVDEDVVELRLDLAKIQWADE</sequence>
<dbReference type="Gene3D" id="3.40.50.261">
    <property type="entry name" value="Succinyl-CoA synthetase domains"/>
    <property type="match status" value="2"/>
</dbReference>
<dbReference type="EMBL" id="BJZO01000015">
    <property type="protein sequence ID" value="GEO80756.1"/>
    <property type="molecule type" value="Genomic_DNA"/>
</dbReference>
<dbReference type="InterPro" id="IPR016181">
    <property type="entry name" value="Acyl_CoA_acyltransferase"/>
</dbReference>
<dbReference type="InterPro" id="IPR032875">
    <property type="entry name" value="Succ_CoA_lig_flav_dom"/>
</dbReference>
<dbReference type="GO" id="GO:0006099">
    <property type="term" value="P:tricarboxylic acid cycle"/>
    <property type="evidence" value="ECO:0007669"/>
    <property type="project" value="UniProtKB-KW"/>
</dbReference>
<dbReference type="GO" id="GO:0016747">
    <property type="term" value="F:acyltransferase activity, transferring groups other than amino-acyl groups"/>
    <property type="evidence" value="ECO:0007669"/>
    <property type="project" value="InterPro"/>
</dbReference>
<organism evidence="7 8">
    <name type="scientific">Pararhodospirillum oryzae</name>
    <dbReference type="NCBI Taxonomy" id="478448"/>
    <lineage>
        <taxon>Bacteria</taxon>
        <taxon>Pseudomonadati</taxon>
        <taxon>Pseudomonadota</taxon>
        <taxon>Alphaproteobacteria</taxon>
        <taxon>Rhodospirillales</taxon>
        <taxon>Rhodospirillaceae</taxon>
        <taxon>Pararhodospirillum</taxon>
    </lineage>
</organism>
<dbReference type="GO" id="GO:0043758">
    <property type="term" value="F:acetate-CoA ligase (ADP-forming) activity"/>
    <property type="evidence" value="ECO:0007669"/>
    <property type="project" value="InterPro"/>
</dbReference>
<dbReference type="InterPro" id="IPR016102">
    <property type="entry name" value="Succinyl-CoA_synth-like"/>
</dbReference>
<dbReference type="SUPFAM" id="SSF51735">
    <property type="entry name" value="NAD(P)-binding Rossmann-fold domains"/>
    <property type="match status" value="1"/>
</dbReference>
<name>A0A512H5K1_9PROT</name>
<dbReference type="SMART" id="SM00881">
    <property type="entry name" value="CoA_binding"/>
    <property type="match status" value="1"/>
</dbReference>
<dbReference type="Pfam" id="PF13380">
    <property type="entry name" value="CoA_binding_2"/>
    <property type="match status" value="1"/>
</dbReference>
<proteinExistence type="inferred from homology"/>
<dbReference type="Pfam" id="PF13549">
    <property type="entry name" value="ATP-grasp_5"/>
    <property type="match status" value="1"/>
</dbReference>
<dbReference type="Pfam" id="PF19045">
    <property type="entry name" value="Ligase_CoA_2"/>
    <property type="match status" value="1"/>
</dbReference>
<dbReference type="CDD" id="cd04301">
    <property type="entry name" value="NAT_SF"/>
    <property type="match status" value="1"/>
</dbReference>
<keyword evidence="8" id="KW-1185">Reference proteome</keyword>
<dbReference type="InterPro" id="IPR000182">
    <property type="entry name" value="GNAT_dom"/>
</dbReference>
<dbReference type="InterPro" id="IPR051538">
    <property type="entry name" value="Acyl-CoA_Synth/Transferase"/>
</dbReference>
<evidence type="ECO:0000256" key="3">
    <source>
        <dbReference type="ARBA" id="ARBA00022741"/>
    </source>
</evidence>
<comment type="caution">
    <text evidence="7">The sequence shown here is derived from an EMBL/GenBank/DDBJ whole genome shotgun (WGS) entry which is preliminary data.</text>
</comment>
<dbReference type="InterPro" id="IPR043938">
    <property type="entry name" value="Ligase_CoA_dom"/>
</dbReference>
<keyword evidence="2" id="KW-0436">Ligase</keyword>
<evidence type="ECO:0000259" key="6">
    <source>
        <dbReference type="PROSITE" id="PS51186"/>
    </source>
</evidence>
<dbReference type="AlphaFoldDB" id="A0A512H5K1"/>
<evidence type="ECO:0000256" key="4">
    <source>
        <dbReference type="ARBA" id="ARBA00022840"/>
    </source>
</evidence>
<keyword evidence="1" id="KW-0816">Tricarboxylic acid cycle</keyword>
<dbReference type="SUPFAM" id="SSF55729">
    <property type="entry name" value="Acyl-CoA N-acyltransferases (Nat)"/>
    <property type="match status" value="1"/>
</dbReference>
<dbReference type="Gene3D" id="3.30.1490.20">
    <property type="entry name" value="ATP-grasp fold, A domain"/>
    <property type="match status" value="1"/>
</dbReference>
<dbReference type="Gene3D" id="3.40.50.720">
    <property type="entry name" value="NAD(P)-binding Rossmann-like Domain"/>
    <property type="match status" value="1"/>
</dbReference>
<dbReference type="InterPro" id="IPR036291">
    <property type="entry name" value="NAD(P)-bd_dom_sf"/>
</dbReference>
<dbReference type="PANTHER" id="PTHR43334">
    <property type="entry name" value="ACETATE--COA LIGASE [ADP-FORMING]"/>
    <property type="match status" value="1"/>
</dbReference>
<dbReference type="FunFam" id="3.30.1490.20:FF:000020">
    <property type="entry name" value="Protein lysine acetyltransferase"/>
    <property type="match status" value="1"/>
</dbReference>
<evidence type="ECO:0000256" key="1">
    <source>
        <dbReference type="ARBA" id="ARBA00022532"/>
    </source>
</evidence>
<keyword evidence="7" id="KW-0808">Transferase</keyword>
<dbReference type="InterPro" id="IPR013815">
    <property type="entry name" value="ATP_grasp_subdomain_1"/>
</dbReference>
<reference evidence="7 8" key="1">
    <citation type="submission" date="2019-07" db="EMBL/GenBank/DDBJ databases">
        <title>Whole genome shotgun sequence of Rhodospirillum oryzae NBRC 107573.</title>
        <authorList>
            <person name="Hosoyama A."/>
            <person name="Uohara A."/>
            <person name="Ohji S."/>
            <person name="Ichikawa N."/>
        </authorList>
    </citation>
    <scope>NUCLEOTIDE SEQUENCE [LARGE SCALE GENOMIC DNA]</scope>
    <source>
        <strain evidence="7 8">NBRC 107573</strain>
    </source>
</reference>
<dbReference type="Gene3D" id="3.30.470.20">
    <property type="entry name" value="ATP-grasp fold, B domain"/>
    <property type="match status" value="1"/>
</dbReference>
<keyword evidence="3" id="KW-0547">Nucleotide-binding</keyword>
<evidence type="ECO:0000313" key="7">
    <source>
        <dbReference type="EMBL" id="GEO80756.1"/>
    </source>
</evidence>
<dbReference type="InterPro" id="IPR003781">
    <property type="entry name" value="CoA-bd"/>
</dbReference>
<evidence type="ECO:0000313" key="8">
    <source>
        <dbReference type="Proteomes" id="UP000321567"/>
    </source>
</evidence>
<protein>
    <submittedName>
        <fullName evidence="7">GCN5 family N-acetyltransferase</fullName>
    </submittedName>
</protein>
<feature type="domain" description="N-acetyltransferase" evidence="6">
    <location>
        <begin position="738"/>
        <end position="893"/>
    </location>
</feature>